<dbReference type="CDD" id="cd04163">
    <property type="entry name" value="Era"/>
    <property type="match status" value="1"/>
</dbReference>
<dbReference type="CDD" id="cd22534">
    <property type="entry name" value="KH-II_Era"/>
    <property type="match status" value="1"/>
</dbReference>
<dbReference type="PANTHER" id="PTHR42698">
    <property type="entry name" value="GTPASE ERA"/>
    <property type="match status" value="1"/>
</dbReference>
<dbReference type="GO" id="GO:0005525">
    <property type="term" value="F:GTP binding"/>
    <property type="evidence" value="ECO:0007669"/>
    <property type="project" value="UniProtKB-KW"/>
</dbReference>
<dbReference type="Pfam" id="PF01926">
    <property type="entry name" value="MMR_HSR1"/>
    <property type="match status" value="1"/>
</dbReference>
<evidence type="ECO:0000256" key="1">
    <source>
        <dbReference type="ARBA" id="ARBA00007921"/>
    </source>
</evidence>
<dbReference type="PANTHER" id="PTHR42698:SF1">
    <property type="entry name" value="GTPASE ERA, MITOCHONDRIAL"/>
    <property type="match status" value="1"/>
</dbReference>
<organism evidence="10 11">
    <name type="scientific">Astyanax mexicanus</name>
    <name type="common">Blind cave fish</name>
    <name type="synonym">Astyanax fasciatus mexicanus</name>
    <dbReference type="NCBI Taxonomy" id="7994"/>
    <lineage>
        <taxon>Eukaryota</taxon>
        <taxon>Metazoa</taxon>
        <taxon>Chordata</taxon>
        <taxon>Craniata</taxon>
        <taxon>Vertebrata</taxon>
        <taxon>Euteleostomi</taxon>
        <taxon>Actinopterygii</taxon>
        <taxon>Neopterygii</taxon>
        <taxon>Teleostei</taxon>
        <taxon>Ostariophysi</taxon>
        <taxon>Characiformes</taxon>
        <taxon>Characoidei</taxon>
        <taxon>Acestrorhamphidae</taxon>
        <taxon>Acestrorhamphinae</taxon>
        <taxon>Astyanax</taxon>
    </lineage>
</organism>
<name>A0A8B9H3S8_ASTMX</name>
<feature type="chain" id="PRO_5034681302" description="GTPase Era, mitochondrial" evidence="8">
    <location>
        <begin position="19"/>
        <end position="379"/>
    </location>
</feature>
<evidence type="ECO:0000256" key="5">
    <source>
        <dbReference type="ARBA" id="ARBA00025227"/>
    </source>
</evidence>
<sequence>MVMLEINLLLLNLGLVFQPGTRRRGGFLVTPASYVSSSAFLDRLKKGNVVSADQKTSPQPILPDEAEQFSLLMRTPDQPENPRCLRVAVIGAPNAGKSTLTNQLLGRKLFAVSKKVHTTRSRALGVLTEDDTQIVSICIVLKKHHLEKSLLVDPLESLYEADLVVVLVDVSDKWTRTRLDFEVLKCLALNPQIPAVLVLNKVDLLKNKPLLLDITAGLTEGVVNGQRLKVRSVVKGLSREQLRNLKNRKGWPHFKDVFMLCAADEEDVDTLKTYLMTCAKPGPWHYHSDVLTDQSPQDVCVNAIREKLLEYLPLEVPYNISQHIELWRETEDGKLDISVKLHVKKNSHMVREVLFLLFFPQNTTPTETCSRRKHVNGAG</sequence>
<dbReference type="GO" id="GO:0019843">
    <property type="term" value="F:rRNA binding"/>
    <property type="evidence" value="ECO:0007669"/>
    <property type="project" value="TreeGrafter"/>
</dbReference>
<accession>A0A8B9H3S8</accession>
<evidence type="ECO:0000256" key="6">
    <source>
        <dbReference type="ARBA" id="ARBA00030975"/>
    </source>
</evidence>
<dbReference type="InterPro" id="IPR015946">
    <property type="entry name" value="KH_dom-like_a/b"/>
</dbReference>
<feature type="domain" description="Era-type G" evidence="9">
    <location>
        <begin position="83"/>
        <end position="282"/>
    </location>
</feature>
<dbReference type="PROSITE" id="PS51713">
    <property type="entry name" value="G_ERA"/>
    <property type="match status" value="1"/>
</dbReference>
<evidence type="ECO:0000256" key="2">
    <source>
        <dbReference type="ARBA" id="ARBA00019149"/>
    </source>
</evidence>
<proteinExistence type="inferred from homology"/>
<dbReference type="AlphaFoldDB" id="A0A8B9H3S8"/>
<dbReference type="InterPro" id="IPR006073">
    <property type="entry name" value="GTP-bd"/>
</dbReference>
<feature type="signal peptide" evidence="8">
    <location>
        <begin position="1"/>
        <end position="18"/>
    </location>
</feature>
<dbReference type="InterPro" id="IPR005225">
    <property type="entry name" value="Small_GTP-bd"/>
</dbReference>
<dbReference type="Gene3D" id="3.30.300.20">
    <property type="match status" value="1"/>
</dbReference>
<comment type="function">
    <text evidence="5">Probable GTPase that plays a role in the mitochondrial ribosomal small subunit assembly. Specifically binds the 12S mitochondrial rRNA (12S mt-rRNA) to a 33 nucleotide section delineating the 3' terminal stem-loop region. May act as a chaperone that protects the 12S mt-rRNA on the 28S mitoribosomal subunit during ribosomal small subunit assembly.</text>
</comment>
<reference evidence="10" key="1">
    <citation type="submission" date="2025-08" db="UniProtKB">
        <authorList>
            <consortium name="Ensembl"/>
        </authorList>
    </citation>
    <scope>IDENTIFICATION</scope>
</reference>
<dbReference type="InterPro" id="IPR005662">
    <property type="entry name" value="GTPase_Era-like"/>
</dbReference>
<dbReference type="Ensembl" id="ENSAMXT00005007895.1">
    <property type="protein sequence ID" value="ENSAMXP00005006979.1"/>
    <property type="gene ID" value="ENSAMXG00005004078.1"/>
</dbReference>
<dbReference type="Proteomes" id="UP000694621">
    <property type="component" value="Unplaced"/>
</dbReference>
<evidence type="ECO:0000256" key="3">
    <source>
        <dbReference type="ARBA" id="ARBA00022741"/>
    </source>
</evidence>
<evidence type="ECO:0000313" key="10">
    <source>
        <dbReference type="Ensembl" id="ENSAMXP00005006979.1"/>
    </source>
</evidence>
<evidence type="ECO:0000313" key="11">
    <source>
        <dbReference type="Proteomes" id="UP000694621"/>
    </source>
</evidence>
<evidence type="ECO:0000256" key="4">
    <source>
        <dbReference type="ARBA" id="ARBA00023134"/>
    </source>
</evidence>
<dbReference type="Gene3D" id="3.40.50.300">
    <property type="entry name" value="P-loop containing nucleotide triphosphate hydrolases"/>
    <property type="match status" value="1"/>
</dbReference>
<keyword evidence="3" id="KW-0547">Nucleotide-binding</keyword>
<dbReference type="GO" id="GO:0005759">
    <property type="term" value="C:mitochondrial matrix"/>
    <property type="evidence" value="ECO:0007669"/>
    <property type="project" value="TreeGrafter"/>
</dbReference>
<comment type="caution">
    <text evidence="7">Lacks conserved residue(s) required for the propagation of feature annotation.</text>
</comment>
<comment type="similarity">
    <text evidence="1 7">Belongs to the TRAFAC class TrmE-Era-EngA-EngB-Septin-like GTPase superfamily. Era GTPase family.</text>
</comment>
<dbReference type="FunFam" id="3.40.50.300:FF:002220">
    <property type="entry name" value="GTPase Era, mitochondrial"/>
    <property type="match status" value="1"/>
</dbReference>
<dbReference type="GO" id="GO:0000028">
    <property type="term" value="P:ribosomal small subunit assembly"/>
    <property type="evidence" value="ECO:0007669"/>
    <property type="project" value="TreeGrafter"/>
</dbReference>
<evidence type="ECO:0000256" key="7">
    <source>
        <dbReference type="PROSITE-ProRule" id="PRU01050"/>
    </source>
</evidence>
<dbReference type="SUPFAM" id="SSF52540">
    <property type="entry name" value="P-loop containing nucleoside triphosphate hydrolases"/>
    <property type="match status" value="1"/>
</dbReference>
<dbReference type="InterPro" id="IPR027417">
    <property type="entry name" value="P-loop_NTPase"/>
</dbReference>
<dbReference type="NCBIfam" id="TIGR00231">
    <property type="entry name" value="small_GTP"/>
    <property type="match status" value="1"/>
</dbReference>
<dbReference type="InterPro" id="IPR030388">
    <property type="entry name" value="G_ERA_dom"/>
</dbReference>
<dbReference type="GO" id="GO:0043024">
    <property type="term" value="F:ribosomal small subunit binding"/>
    <property type="evidence" value="ECO:0007669"/>
    <property type="project" value="TreeGrafter"/>
</dbReference>
<evidence type="ECO:0000259" key="9">
    <source>
        <dbReference type="PROSITE" id="PS51713"/>
    </source>
</evidence>
<keyword evidence="4" id="KW-0342">GTP-binding</keyword>
<keyword evidence="8" id="KW-0732">Signal</keyword>
<evidence type="ECO:0000256" key="8">
    <source>
        <dbReference type="SAM" id="SignalP"/>
    </source>
</evidence>
<protein>
    <recommendedName>
        <fullName evidence="2">GTPase Era, mitochondrial</fullName>
    </recommendedName>
    <alternativeName>
        <fullName evidence="6">ERA-like protein 1</fullName>
    </alternativeName>
</protein>